<dbReference type="SUPFAM" id="SSF51905">
    <property type="entry name" value="FAD/NAD(P)-binding domain"/>
    <property type="match status" value="1"/>
</dbReference>
<dbReference type="Proteomes" id="UP001500403">
    <property type="component" value="Unassembled WGS sequence"/>
</dbReference>
<dbReference type="EMBL" id="BAAAUD010000034">
    <property type="protein sequence ID" value="GAA2944932.1"/>
    <property type="molecule type" value="Genomic_DNA"/>
</dbReference>
<dbReference type="RefSeq" id="WP_344495721.1">
    <property type="nucleotide sequence ID" value="NZ_BAAAUD010000034.1"/>
</dbReference>
<organism evidence="3 4">
    <name type="scientific">Streptomyces enissocaesilis</name>
    <dbReference type="NCBI Taxonomy" id="332589"/>
    <lineage>
        <taxon>Bacteria</taxon>
        <taxon>Bacillati</taxon>
        <taxon>Actinomycetota</taxon>
        <taxon>Actinomycetes</taxon>
        <taxon>Kitasatosporales</taxon>
        <taxon>Streptomycetaceae</taxon>
        <taxon>Streptomyces</taxon>
        <taxon>Streptomyces rochei group</taxon>
    </lineage>
</organism>
<feature type="domain" description="Amine oxidase" evidence="2">
    <location>
        <begin position="42"/>
        <end position="485"/>
    </location>
</feature>
<gene>
    <name evidence="3" type="ORF">GCM10010446_32800</name>
</gene>
<accession>A0ABP6JUM2</accession>
<comment type="caution">
    <text evidence="3">The sequence shown here is derived from an EMBL/GenBank/DDBJ whole genome shotgun (WGS) entry which is preliminary data.</text>
</comment>
<dbReference type="Gene3D" id="3.50.50.60">
    <property type="entry name" value="FAD/NAD(P)-binding domain"/>
    <property type="match status" value="1"/>
</dbReference>
<dbReference type="Pfam" id="PF01593">
    <property type="entry name" value="Amino_oxidase"/>
    <property type="match status" value="1"/>
</dbReference>
<evidence type="ECO:0000256" key="1">
    <source>
        <dbReference type="SAM" id="MobiDB-lite"/>
    </source>
</evidence>
<dbReference type="PANTHER" id="PTHR42923:SF43">
    <property type="entry name" value="AMINE OXIDASE"/>
    <property type="match status" value="1"/>
</dbReference>
<feature type="compositionally biased region" description="Basic and acidic residues" evidence="1">
    <location>
        <begin position="1"/>
        <end position="16"/>
    </location>
</feature>
<reference evidence="4" key="1">
    <citation type="journal article" date="2019" name="Int. J. Syst. Evol. Microbiol.">
        <title>The Global Catalogue of Microorganisms (GCM) 10K type strain sequencing project: providing services to taxonomists for standard genome sequencing and annotation.</title>
        <authorList>
            <consortium name="The Broad Institute Genomics Platform"/>
            <consortium name="The Broad Institute Genome Sequencing Center for Infectious Disease"/>
            <person name="Wu L."/>
            <person name="Ma J."/>
        </authorList>
    </citation>
    <scope>NUCLEOTIDE SEQUENCE [LARGE SCALE GENOMIC DNA]</scope>
    <source>
        <strain evidence="4">JCM 9088</strain>
    </source>
</reference>
<keyword evidence="4" id="KW-1185">Reference proteome</keyword>
<dbReference type="PRINTS" id="PR00419">
    <property type="entry name" value="ADXRDTASE"/>
</dbReference>
<dbReference type="InterPro" id="IPR050464">
    <property type="entry name" value="Zeta_carotene_desat/Oxidored"/>
</dbReference>
<dbReference type="InterPro" id="IPR002937">
    <property type="entry name" value="Amino_oxidase"/>
</dbReference>
<feature type="region of interest" description="Disordered" evidence="1">
    <location>
        <begin position="1"/>
        <end position="32"/>
    </location>
</feature>
<sequence length="516" mass="56167">MRRDRSPLRHGRDPRARVLPARPGRAHAPEPAPRVAVVGGGIAGLAAATALAERGVGVTLYERDGGLGGRLAGWPVELTDGSTATMSRGFHAFFRQYYNLRALLRRADPGLHTLTGLPDYPLRHSGGMYDSFAKVPRTPPLSALGFVARSPSFGWADLLRMSPRAALPLLDVRVPDVYERLDGVSAADFLADIRFPQAAHHLAFEVFSRSFFADPRELSAAELALMFHIYFLGSSEGLLFDVPREPFPQALWEPLAGHVDSLGARIRTGTPVETVRPVDGGALEVTASGRTARHDAVVLALDTQGLRQVVAASPSLGDPVWRAGIAALRTAPPFLVSRLWLDRPVAADRPGFLGTSGYGDLDNVSVLERWEGEAHRWALRTGGSVVELHAYAVARAGDREAVQDRMLRQLHRVYPETRDAKVVDERHEWRSDCPLFPVGGYRGRPAVRTPDPSVMVAGDLVRTELPVALMERAATSGFLAANALLARWRIRGHALWTVPDRGRSSVLRALGRLGAC</sequence>
<protein>
    <submittedName>
        <fullName evidence="3">FAD-dependent oxidoreductase</fullName>
    </submittedName>
</protein>
<evidence type="ECO:0000259" key="2">
    <source>
        <dbReference type="Pfam" id="PF01593"/>
    </source>
</evidence>
<proteinExistence type="predicted"/>
<evidence type="ECO:0000313" key="3">
    <source>
        <dbReference type="EMBL" id="GAA2944932.1"/>
    </source>
</evidence>
<dbReference type="PANTHER" id="PTHR42923">
    <property type="entry name" value="PROTOPORPHYRINOGEN OXIDASE"/>
    <property type="match status" value="1"/>
</dbReference>
<name>A0ABP6JUM2_9ACTN</name>
<evidence type="ECO:0000313" key="4">
    <source>
        <dbReference type="Proteomes" id="UP001500403"/>
    </source>
</evidence>
<dbReference type="InterPro" id="IPR036188">
    <property type="entry name" value="FAD/NAD-bd_sf"/>
</dbReference>